<reference evidence="1 2" key="2">
    <citation type="submission" date="2010-03" db="EMBL/GenBank/DDBJ databases">
        <authorList>
            <person name="Pajon A."/>
        </authorList>
    </citation>
    <scope>NUCLEOTIDE SEQUENCE [LARGE SCALE GENOMIC DNA]</scope>
    <source>
        <strain evidence="1 2">A2-162</strain>
    </source>
</reference>
<dbReference type="KEGG" id="rob:CK5_12080"/>
<organism evidence="1 2">
    <name type="scientific">Blautia obeum A2-162</name>
    <dbReference type="NCBI Taxonomy" id="657314"/>
    <lineage>
        <taxon>Bacteria</taxon>
        <taxon>Bacillati</taxon>
        <taxon>Bacillota</taxon>
        <taxon>Clostridia</taxon>
        <taxon>Lachnospirales</taxon>
        <taxon>Lachnospiraceae</taxon>
        <taxon>Blautia</taxon>
    </lineage>
</organism>
<keyword evidence="2" id="KW-1185">Reference proteome</keyword>
<dbReference type="HOGENOM" id="CLU_3395351_0_0_9"/>
<dbReference type="Proteomes" id="UP000008955">
    <property type="component" value="Chromosome"/>
</dbReference>
<accession>D4LYG6</accession>
<name>D4LYG6_9FIRM</name>
<protein>
    <submittedName>
        <fullName evidence="1">Uncharacterized protein</fullName>
    </submittedName>
</protein>
<evidence type="ECO:0000313" key="2">
    <source>
        <dbReference type="Proteomes" id="UP000008955"/>
    </source>
</evidence>
<dbReference type="EMBL" id="FP929054">
    <property type="protein sequence ID" value="CBL22669.1"/>
    <property type="molecule type" value="Genomic_DNA"/>
</dbReference>
<reference evidence="1 2" key="1">
    <citation type="submission" date="2010-03" db="EMBL/GenBank/DDBJ databases">
        <title>The genome sequence of Ruminococcus obeum A2-162.</title>
        <authorList>
            <consortium name="metaHIT consortium -- http://www.metahit.eu/"/>
            <person name="Pajon A."/>
            <person name="Turner K."/>
            <person name="Parkhill J."/>
            <person name="Duncan S."/>
            <person name="Flint H."/>
        </authorList>
    </citation>
    <scope>NUCLEOTIDE SEQUENCE [LARGE SCALE GENOMIC DNA]</scope>
    <source>
        <strain evidence="1 2">A2-162</strain>
    </source>
</reference>
<evidence type="ECO:0000313" key="1">
    <source>
        <dbReference type="EMBL" id="CBL22669.1"/>
    </source>
</evidence>
<dbReference type="AlphaFoldDB" id="D4LYG6"/>
<gene>
    <name evidence="1" type="ORF">CK5_12080</name>
</gene>
<sequence length="31" mass="3610">MVGRIYHVGLTVSDLDRLLFTSEILMELFLK</sequence>
<proteinExistence type="predicted"/>